<gene>
    <name evidence="3" type="ORF">RYZ67_25880</name>
</gene>
<proteinExistence type="predicted"/>
<dbReference type="Proteomes" id="UP001278087">
    <property type="component" value="Unassembled WGS sequence"/>
</dbReference>
<evidence type="ECO:0000313" key="3">
    <source>
        <dbReference type="EMBL" id="MDW2761869.1"/>
    </source>
</evidence>
<organism evidence="3 4">
    <name type="scientific">Citrobacter freundii</name>
    <dbReference type="NCBI Taxonomy" id="546"/>
    <lineage>
        <taxon>Bacteria</taxon>
        <taxon>Pseudomonadati</taxon>
        <taxon>Pseudomonadota</taxon>
        <taxon>Gammaproteobacteria</taxon>
        <taxon>Enterobacterales</taxon>
        <taxon>Enterobacteriaceae</taxon>
        <taxon>Citrobacter</taxon>
        <taxon>Citrobacter freundii complex</taxon>
    </lineage>
</organism>
<reference evidence="3" key="1">
    <citation type="submission" date="2023-10" db="EMBL/GenBank/DDBJ databases">
        <title>Fecal carriage and genetic characteristics of carbapenem-resistant Enterobacterales among healthy adults from four provinces of China.</title>
        <authorList>
            <person name="Li Y."/>
            <person name="Zhang R."/>
        </authorList>
    </citation>
    <scope>NUCLEOTIDE SEQUENCE</scope>
    <source>
        <strain evidence="3">HN-136</strain>
    </source>
</reference>
<dbReference type="InterPro" id="IPR026870">
    <property type="entry name" value="Zinc_ribbon_dom"/>
</dbReference>
<protein>
    <submittedName>
        <fullName evidence="3">Zinc ribbon domain-containing protein</fullName>
    </submittedName>
</protein>
<feature type="domain" description="Zinc-ribbon" evidence="2">
    <location>
        <begin position="5"/>
        <end position="27"/>
    </location>
</feature>
<dbReference type="Pfam" id="PF13240">
    <property type="entry name" value="Zn_Ribbon_1"/>
    <property type="match status" value="1"/>
</dbReference>
<evidence type="ECO:0000256" key="1">
    <source>
        <dbReference type="SAM" id="Phobius"/>
    </source>
</evidence>
<sequence length="239" mass="26278">MALIKCKECGEQVSDKAASCPKCGAPIAKKNKGPSGCMMVFFIFVGVLILLLFIGKVSNKKEAPSQTVGSTQVSTDKLKNDVVKEVEVKKEPVTVINWHNQPTKDSVTGEVGEIFYNTSKNHVNFPFPYNVDGGSVLNLVFRKRKQGTDAYVVISKGQIVCGYSDCAIRTKGDNGKVKTWTASSEASGRSDMIFLDNPQSFEKYIKSNKKITIGVTFYQSGEQGFDFDVSDYPEQAKKK</sequence>
<dbReference type="RefSeq" id="WP_115490047.1">
    <property type="nucleotide sequence ID" value="NZ_CAYALR010000023.1"/>
</dbReference>
<evidence type="ECO:0000313" key="4">
    <source>
        <dbReference type="Proteomes" id="UP001278087"/>
    </source>
</evidence>
<dbReference type="EMBL" id="JAWPBU010000060">
    <property type="protein sequence ID" value="MDW2761869.1"/>
    <property type="molecule type" value="Genomic_DNA"/>
</dbReference>
<evidence type="ECO:0000259" key="2">
    <source>
        <dbReference type="Pfam" id="PF13240"/>
    </source>
</evidence>
<dbReference type="AlphaFoldDB" id="A0AAP5Y025"/>
<keyword evidence="1" id="KW-0812">Transmembrane</keyword>
<keyword evidence="1" id="KW-1133">Transmembrane helix</keyword>
<name>A0AAP5Y025_CITFR</name>
<feature type="transmembrane region" description="Helical" evidence="1">
    <location>
        <begin position="36"/>
        <end position="55"/>
    </location>
</feature>
<comment type="caution">
    <text evidence="3">The sequence shown here is derived from an EMBL/GenBank/DDBJ whole genome shotgun (WGS) entry which is preliminary data.</text>
</comment>
<accession>A0AAP5Y025</accession>
<keyword evidence="1" id="KW-0472">Membrane</keyword>